<dbReference type="InterPro" id="IPR034904">
    <property type="entry name" value="FSCA_dom_sf"/>
</dbReference>
<accession>A0AA42CCE1</accession>
<comment type="caution">
    <text evidence="2">The sequence shown here is derived from an EMBL/GenBank/DDBJ whole genome shotgun (WGS) entry which is preliminary data.</text>
</comment>
<dbReference type="InterPro" id="IPR002744">
    <property type="entry name" value="MIP18-like"/>
</dbReference>
<dbReference type="SUPFAM" id="SSF117916">
    <property type="entry name" value="Fe-S cluster assembly (FSCA) domain-like"/>
    <property type="match status" value="1"/>
</dbReference>
<dbReference type="Proteomes" id="UP001165679">
    <property type="component" value="Unassembled WGS sequence"/>
</dbReference>
<dbReference type="EMBL" id="JAPDNT010000001">
    <property type="protein sequence ID" value="MCW3473193.1"/>
    <property type="molecule type" value="Genomic_DNA"/>
</dbReference>
<feature type="domain" description="MIP18 family-like" evidence="1">
    <location>
        <begin position="11"/>
        <end position="82"/>
    </location>
</feature>
<evidence type="ECO:0000313" key="3">
    <source>
        <dbReference type="Proteomes" id="UP001165679"/>
    </source>
</evidence>
<name>A0AA42CCE1_9PROT</name>
<dbReference type="Gene3D" id="3.30.300.130">
    <property type="entry name" value="Fe-S cluster assembly (FSCA)"/>
    <property type="match status" value="1"/>
</dbReference>
<dbReference type="InterPro" id="IPR052339">
    <property type="entry name" value="Fe-S_Maturation_MIP18"/>
</dbReference>
<evidence type="ECO:0000259" key="1">
    <source>
        <dbReference type="Pfam" id="PF01883"/>
    </source>
</evidence>
<dbReference type="PANTHER" id="PTHR42831:SF1">
    <property type="entry name" value="FE-S PROTEIN MATURATION AUXILIARY FACTOR YITW"/>
    <property type="match status" value="1"/>
</dbReference>
<protein>
    <submittedName>
        <fullName evidence="2">Metal-sulfur cluster assembly factor</fullName>
    </submittedName>
</protein>
<proteinExistence type="predicted"/>
<sequence length="111" mass="11882">MSAALNDGLPERIKDALRLVIDPELGYNIVDLGLVYDVSVDDSGEARVIMTTTTRGCPATGYLKDGARDSVEATAGVTSVDVVLTYDPPWTPRMMSADAKRHLGIAEGEGW</sequence>
<dbReference type="Pfam" id="PF01883">
    <property type="entry name" value="FeS_assembly_P"/>
    <property type="match status" value="1"/>
</dbReference>
<reference evidence="2" key="2">
    <citation type="submission" date="2022-10" db="EMBL/GenBank/DDBJ databases">
        <authorList>
            <person name="Trinh H.N."/>
        </authorList>
    </citation>
    <scope>NUCLEOTIDE SEQUENCE</scope>
    <source>
        <strain evidence="2">RN2-1</strain>
    </source>
</reference>
<dbReference type="PANTHER" id="PTHR42831">
    <property type="entry name" value="FE-S PROTEIN MATURATION AUXILIARY FACTOR YITW"/>
    <property type="match status" value="1"/>
</dbReference>
<keyword evidence="3" id="KW-1185">Reference proteome</keyword>
<dbReference type="AlphaFoldDB" id="A0AA42CCE1"/>
<gene>
    <name evidence="2" type="ORF">OL599_01250</name>
</gene>
<organism evidence="2 3">
    <name type="scientific">Limobrevibacterium gyesilva</name>
    <dbReference type="NCBI Taxonomy" id="2991712"/>
    <lineage>
        <taxon>Bacteria</taxon>
        <taxon>Pseudomonadati</taxon>
        <taxon>Pseudomonadota</taxon>
        <taxon>Alphaproteobacteria</taxon>
        <taxon>Acetobacterales</taxon>
        <taxon>Acetobacteraceae</taxon>
        <taxon>Limobrevibacterium</taxon>
    </lineage>
</organism>
<reference evidence="2" key="1">
    <citation type="submission" date="2022-09" db="EMBL/GenBank/DDBJ databases">
        <title>Rhodovastum sp. nov. RN2-1 isolated from soil in Seongnam, South Korea.</title>
        <authorList>
            <person name="Le N.T."/>
        </authorList>
    </citation>
    <scope>NUCLEOTIDE SEQUENCE</scope>
    <source>
        <strain evidence="2">RN2-1</strain>
    </source>
</reference>
<dbReference type="RefSeq" id="WP_264711771.1">
    <property type="nucleotide sequence ID" value="NZ_JAPDNT010000001.1"/>
</dbReference>
<evidence type="ECO:0000313" key="2">
    <source>
        <dbReference type="EMBL" id="MCW3473193.1"/>
    </source>
</evidence>